<dbReference type="NCBIfam" id="TIGR03704">
    <property type="entry name" value="PrmC_rel_meth"/>
    <property type="match status" value="1"/>
</dbReference>
<dbReference type="Gene3D" id="3.40.50.150">
    <property type="entry name" value="Vaccinia Virus protein VP39"/>
    <property type="match status" value="1"/>
</dbReference>
<dbReference type="PANTHER" id="PTHR18895:SF74">
    <property type="entry name" value="MTRF1L RELEASE FACTOR GLUTAMINE METHYLTRANSFERASE"/>
    <property type="match status" value="1"/>
</dbReference>
<dbReference type="InterPro" id="IPR050320">
    <property type="entry name" value="N5-glutamine_MTase"/>
</dbReference>
<dbReference type="AlphaFoldDB" id="A0A7Y4P0C4"/>
<evidence type="ECO:0000256" key="4">
    <source>
        <dbReference type="ARBA" id="ARBA00022691"/>
    </source>
</evidence>
<proteinExistence type="predicted"/>
<dbReference type="EC" id="2.1.1.297" evidence="1"/>
<dbReference type="SUPFAM" id="SSF53335">
    <property type="entry name" value="S-adenosyl-L-methionine-dependent methyltransferases"/>
    <property type="match status" value="1"/>
</dbReference>
<organism evidence="7 8">
    <name type="scientific">Kribbella sandramycini</name>
    <dbReference type="NCBI Taxonomy" id="60450"/>
    <lineage>
        <taxon>Bacteria</taxon>
        <taxon>Bacillati</taxon>
        <taxon>Actinomycetota</taxon>
        <taxon>Actinomycetes</taxon>
        <taxon>Propionibacteriales</taxon>
        <taxon>Kribbellaceae</taxon>
        <taxon>Kribbella</taxon>
    </lineage>
</organism>
<evidence type="ECO:0000256" key="1">
    <source>
        <dbReference type="ARBA" id="ARBA00012771"/>
    </source>
</evidence>
<keyword evidence="4" id="KW-0949">S-adenosyl-L-methionine</keyword>
<evidence type="ECO:0000256" key="5">
    <source>
        <dbReference type="ARBA" id="ARBA00048391"/>
    </source>
</evidence>
<keyword evidence="3" id="KW-0808">Transferase</keyword>
<evidence type="ECO:0000313" key="7">
    <source>
        <dbReference type="EMBL" id="NOL40909.1"/>
    </source>
</evidence>
<dbReference type="NCBIfam" id="TIGR00536">
    <property type="entry name" value="hemK_fam"/>
    <property type="match status" value="1"/>
</dbReference>
<sequence length="284" mass="29746">MAGGSGATKLSPGAGAHLALLRLSLPPERGPLSEVVDRLRAAGCVFAEDEAALLAETARDAAELEAMVERRVAGEPLEYVLGWAAFRGLRIAVDPGVFIPRRRTEFLVAEALRVTAPGGVVVDLACGSGALGAAIAAERQITLHAADLDPTAVACARRNLTPYGAHVHQGDLYDALPAKLRGHIDVLIANVPYVPTAEIALLPPEARLHEPHLTLDGGPDGLTLLRRVAAQAPTWLTPGGQLFTETSTRQAPQAHAILTTQGFTAEITTDEDLDATVVHGVLCS</sequence>
<protein>
    <recommendedName>
        <fullName evidence="1">peptide chain release factor N(5)-glutamine methyltransferase</fullName>
        <ecNumber evidence="1">2.1.1.297</ecNumber>
    </recommendedName>
</protein>
<reference evidence="7 8" key="1">
    <citation type="submission" date="2020-05" db="EMBL/GenBank/DDBJ databases">
        <title>Genome sequence of Kribbella sandramycini ATCC 39419.</title>
        <authorList>
            <person name="Maclea K.S."/>
            <person name="Fair J.L."/>
        </authorList>
    </citation>
    <scope>NUCLEOTIDE SEQUENCE [LARGE SCALE GENOMIC DNA]</scope>
    <source>
        <strain evidence="7 8">ATCC 39419</strain>
    </source>
</reference>
<dbReference type="CDD" id="cd02440">
    <property type="entry name" value="AdoMet_MTases"/>
    <property type="match status" value="1"/>
</dbReference>
<dbReference type="InterPro" id="IPR004556">
    <property type="entry name" value="HemK-like"/>
</dbReference>
<dbReference type="Pfam" id="PF05175">
    <property type="entry name" value="MTS"/>
    <property type="match status" value="1"/>
</dbReference>
<dbReference type="InterPro" id="IPR029063">
    <property type="entry name" value="SAM-dependent_MTases_sf"/>
</dbReference>
<dbReference type="InterPro" id="IPR022446">
    <property type="entry name" value="MeTrfrase_put"/>
</dbReference>
<accession>A0A7Y4P0C4</accession>
<keyword evidence="8" id="KW-1185">Reference proteome</keyword>
<evidence type="ECO:0000313" key="8">
    <source>
        <dbReference type="Proteomes" id="UP000534306"/>
    </source>
</evidence>
<dbReference type="PANTHER" id="PTHR18895">
    <property type="entry name" value="HEMK METHYLTRANSFERASE"/>
    <property type="match status" value="1"/>
</dbReference>
<dbReference type="InterPro" id="IPR007848">
    <property type="entry name" value="Small_mtfrase_dom"/>
</dbReference>
<dbReference type="Gene3D" id="1.10.8.10">
    <property type="entry name" value="DNA helicase RuvA subunit, C-terminal domain"/>
    <property type="match status" value="1"/>
</dbReference>
<evidence type="ECO:0000256" key="3">
    <source>
        <dbReference type="ARBA" id="ARBA00022679"/>
    </source>
</evidence>
<name>A0A7Y4P0C4_9ACTN</name>
<keyword evidence="2" id="KW-0489">Methyltransferase</keyword>
<comment type="catalytic activity">
    <reaction evidence="5">
        <text>L-glutaminyl-[peptide chain release factor] + S-adenosyl-L-methionine = N(5)-methyl-L-glutaminyl-[peptide chain release factor] + S-adenosyl-L-homocysteine + H(+)</text>
        <dbReference type="Rhea" id="RHEA:42896"/>
        <dbReference type="Rhea" id="RHEA-COMP:10271"/>
        <dbReference type="Rhea" id="RHEA-COMP:10272"/>
        <dbReference type="ChEBI" id="CHEBI:15378"/>
        <dbReference type="ChEBI" id="CHEBI:30011"/>
        <dbReference type="ChEBI" id="CHEBI:57856"/>
        <dbReference type="ChEBI" id="CHEBI:59789"/>
        <dbReference type="ChEBI" id="CHEBI:61891"/>
        <dbReference type="EC" id="2.1.1.297"/>
    </reaction>
</comment>
<dbReference type="GO" id="GO:0032259">
    <property type="term" value="P:methylation"/>
    <property type="evidence" value="ECO:0007669"/>
    <property type="project" value="UniProtKB-KW"/>
</dbReference>
<evidence type="ECO:0000259" key="6">
    <source>
        <dbReference type="Pfam" id="PF05175"/>
    </source>
</evidence>
<dbReference type="EMBL" id="JABJRC010000002">
    <property type="protein sequence ID" value="NOL40909.1"/>
    <property type="molecule type" value="Genomic_DNA"/>
</dbReference>
<feature type="domain" description="Methyltransferase small" evidence="6">
    <location>
        <begin position="92"/>
        <end position="194"/>
    </location>
</feature>
<comment type="caution">
    <text evidence="7">The sequence shown here is derived from an EMBL/GenBank/DDBJ whole genome shotgun (WGS) entry which is preliminary data.</text>
</comment>
<gene>
    <name evidence="7" type="ORF">HPO96_11685</name>
</gene>
<evidence type="ECO:0000256" key="2">
    <source>
        <dbReference type="ARBA" id="ARBA00022603"/>
    </source>
</evidence>
<dbReference type="GO" id="GO:0102559">
    <property type="term" value="F:peptide chain release factor N(5)-glutamine methyltransferase activity"/>
    <property type="evidence" value="ECO:0007669"/>
    <property type="project" value="UniProtKB-EC"/>
</dbReference>
<dbReference type="Proteomes" id="UP000534306">
    <property type="component" value="Unassembled WGS sequence"/>
</dbReference>